<evidence type="ECO:0000256" key="7">
    <source>
        <dbReference type="NCBIfam" id="TIGR02127"/>
    </source>
</evidence>
<feature type="domain" description="Orotidine 5'-phosphate decarboxylase" evidence="8">
    <location>
        <begin position="16"/>
        <end position="253"/>
    </location>
</feature>
<dbReference type="GO" id="GO:0004590">
    <property type="term" value="F:orotidine-5'-phosphate decarboxylase activity"/>
    <property type="evidence" value="ECO:0007669"/>
    <property type="project" value="UniProtKB-UniRule"/>
</dbReference>
<keyword evidence="3" id="KW-0210">Decarboxylase</keyword>
<evidence type="ECO:0000259" key="8">
    <source>
        <dbReference type="SMART" id="SM00934"/>
    </source>
</evidence>
<comment type="pathway">
    <text evidence="1">Pyrimidine metabolism; UMP biosynthesis via de novo pathway; UMP from orotate: step 2/2.</text>
</comment>
<dbReference type="Pfam" id="PF00215">
    <property type="entry name" value="OMPdecase"/>
    <property type="match status" value="1"/>
</dbReference>
<keyword evidence="5 9" id="KW-0456">Lyase</keyword>
<evidence type="ECO:0000256" key="4">
    <source>
        <dbReference type="ARBA" id="ARBA00022975"/>
    </source>
</evidence>
<dbReference type="InterPro" id="IPR001754">
    <property type="entry name" value="OMPdeCOase_dom"/>
</dbReference>
<dbReference type="NCBIfam" id="TIGR02127">
    <property type="entry name" value="pyrF_sub2"/>
    <property type="match status" value="1"/>
</dbReference>
<dbReference type="GO" id="GO:0044205">
    <property type="term" value="P:'de novo' UMP biosynthetic process"/>
    <property type="evidence" value="ECO:0007669"/>
    <property type="project" value="UniProtKB-UniPathway"/>
</dbReference>
<evidence type="ECO:0000256" key="2">
    <source>
        <dbReference type="ARBA" id="ARBA00008847"/>
    </source>
</evidence>
<dbReference type="SUPFAM" id="SSF51366">
    <property type="entry name" value="Ribulose-phoshate binding barrel"/>
    <property type="match status" value="1"/>
</dbReference>
<dbReference type="EMBL" id="FO117595">
    <property type="protein sequence ID" value="CCF99986.1"/>
    <property type="molecule type" value="Genomic_DNA"/>
</dbReference>
<dbReference type="InterPro" id="IPR011060">
    <property type="entry name" value="RibuloseP-bd_barrel"/>
</dbReference>
<name>H6RG25_9BACT</name>
<dbReference type="InterPro" id="IPR011995">
    <property type="entry name" value="OMPdecase_type-2"/>
</dbReference>
<dbReference type="GO" id="GO:0006207">
    <property type="term" value="P:'de novo' pyrimidine nucleobase biosynthetic process"/>
    <property type="evidence" value="ECO:0007669"/>
    <property type="project" value="InterPro"/>
</dbReference>
<dbReference type="AlphaFoldDB" id="H6RG25"/>
<accession>H6RG25</accession>
<evidence type="ECO:0000256" key="6">
    <source>
        <dbReference type="ARBA" id="ARBA00049157"/>
    </source>
</evidence>
<evidence type="ECO:0000256" key="1">
    <source>
        <dbReference type="ARBA" id="ARBA00004861"/>
    </source>
</evidence>
<dbReference type="PANTHER" id="PTHR43375:SF1">
    <property type="entry name" value="OROTIDINE 5'-PHOSPHATE DECARBOXYLASE"/>
    <property type="match status" value="1"/>
</dbReference>
<evidence type="ECO:0000256" key="3">
    <source>
        <dbReference type="ARBA" id="ARBA00022793"/>
    </source>
</evidence>
<dbReference type="UniPathway" id="UPA00070">
    <property type="reaction ID" value="UER00120"/>
</dbReference>
<reference evidence="9" key="2">
    <citation type="submission" date="2012-02" db="EMBL/GenBank/DDBJ databases">
        <authorList>
            <person name="Genoscope - CEA"/>
        </authorList>
    </citation>
    <scope>NUCLEOTIDE SEQUENCE</scope>
</reference>
<dbReference type="EC" id="4.1.1.23" evidence="7"/>
<dbReference type="InterPro" id="IPR013785">
    <property type="entry name" value="Aldolase_TIM"/>
</dbReference>
<comment type="catalytic activity">
    <reaction evidence="6">
        <text>orotidine 5'-phosphate + H(+) = UMP + CO2</text>
        <dbReference type="Rhea" id="RHEA:11596"/>
        <dbReference type="ChEBI" id="CHEBI:15378"/>
        <dbReference type="ChEBI" id="CHEBI:16526"/>
        <dbReference type="ChEBI" id="CHEBI:57538"/>
        <dbReference type="ChEBI" id="CHEBI:57865"/>
        <dbReference type="EC" id="4.1.1.23"/>
    </reaction>
</comment>
<gene>
    <name evidence="9" type="primary">pyrF</name>
    <name evidence="9" type="ORF">VIS_S3CFB50014</name>
</gene>
<protein>
    <recommendedName>
        <fullName evidence="7">Orotidine-5'-phosphate decarboxylase</fullName>
        <ecNumber evidence="7">4.1.1.23</ecNumber>
    </recommendedName>
</protein>
<dbReference type="CDD" id="cd04725">
    <property type="entry name" value="OMP_decarboxylase_like"/>
    <property type="match status" value="1"/>
</dbReference>
<dbReference type="SMART" id="SM00934">
    <property type="entry name" value="OMPdecase"/>
    <property type="match status" value="1"/>
</dbReference>
<keyword evidence="4" id="KW-0665">Pyrimidine biosynthesis</keyword>
<sequence>MTQKQLFDQIQLKKSFLCLGLDPDLEKMPSHLVSSSEDPLFDFCKTIVDNVQHLCVAVKINTAFFEAYGVNGYQSLERLIRYIKSHYPALFAIADAKRGDIGNTSLRYAKAFYEALPFDAITIAPYMGKDSVEPFLSYEDKYAILLALTSNTGANDFQSPNDGALYKSVLSTSKTWKHAERLMYVVGATKATHLQTIRTLIPDSFLLVPGVGAQGGSLEEVFNYGANDQVGLLVNSSRGILYASNNEDYAEAAVQAARVLQQQMEKLLR</sequence>
<organism evidence="9">
    <name type="scientific">uncultured Flavobacteriia bacterium</name>
    <dbReference type="NCBI Taxonomy" id="212695"/>
    <lineage>
        <taxon>Bacteria</taxon>
        <taxon>Pseudomonadati</taxon>
        <taxon>Bacteroidota</taxon>
        <taxon>Flavobacteriia</taxon>
        <taxon>environmental samples</taxon>
    </lineage>
</organism>
<evidence type="ECO:0000256" key="5">
    <source>
        <dbReference type="ARBA" id="ARBA00023239"/>
    </source>
</evidence>
<dbReference type="PANTHER" id="PTHR43375">
    <property type="entry name" value="OROTIDINE 5'-PHOSPHATE DECARBOXYLASE"/>
    <property type="match status" value="1"/>
</dbReference>
<comment type="similarity">
    <text evidence="2">Belongs to the OMP decarboxylase family. Type 2 subfamily.</text>
</comment>
<proteinExistence type="inferred from homology"/>
<reference evidence="9" key="1">
    <citation type="journal article" date="2012" name="Environ. Microbiol.">
        <title>Genomic content of uncultured Bacteroidetes from contrasting oceanic provinces in the North Atlantic Ocean.</title>
        <authorList>
            <person name="Gomez-Pereira P.R."/>
            <person name="Schuler M."/>
            <person name="Fuchs B.M."/>
            <person name="Bennke C."/>
            <person name="Teeling H."/>
            <person name="Waldmann J."/>
            <person name="Richter M."/>
            <person name="Barbe V."/>
            <person name="Bataille E."/>
            <person name="Glockner F.O."/>
            <person name="Amann R."/>
        </authorList>
    </citation>
    <scope>NUCLEOTIDE SEQUENCE</scope>
</reference>
<evidence type="ECO:0000313" key="9">
    <source>
        <dbReference type="EMBL" id="CCF99986.1"/>
    </source>
</evidence>
<dbReference type="Gene3D" id="3.20.20.70">
    <property type="entry name" value="Aldolase class I"/>
    <property type="match status" value="1"/>
</dbReference>